<dbReference type="AlphaFoldDB" id="A0AAD6YHC2"/>
<proteinExistence type="predicted"/>
<evidence type="ECO:0000313" key="1">
    <source>
        <dbReference type="EMBL" id="KAJ7210065.1"/>
    </source>
</evidence>
<name>A0AAD6YHC2_9AGAR</name>
<comment type="caution">
    <text evidence="1">The sequence shown here is derived from an EMBL/GenBank/DDBJ whole genome shotgun (WGS) entry which is preliminary data.</text>
</comment>
<keyword evidence="2" id="KW-1185">Reference proteome</keyword>
<dbReference type="EMBL" id="JARJCW010000029">
    <property type="protein sequence ID" value="KAJ7210065.1"/>
    <property type="molecule type" value="Genomic_DNA"/>
</dbReference>
<sequence length="184" mass="20006">MHGHGTCPQWEDLFLKDFLHVLNAILGPALDLPHTYHLRRFQGISKSEPAPPDASSNHAPAAPALIHDALSVHCTQQIYSTGRHLTPHAPHARFTQHSPPAAPARVAPDARRARAAPVVYRLFSAARFALPVAPRPPPAHCCALRTARRSPPLTAHFPPATCRSLHAITVLPLMNVPLVCKAHD</sequence>
<protein>
    <submittedName>
        <fullName evidence="1">Uncharacterized protein</fullName>
    </submittedName>
</protein>
<organism evidence="1 2">
    <name type="scientific">Mycena pura</name>
    <dbReference type="NCBI Taxonomy" id="153505"/>
    <lineage>
        <taxon>Eukaryota</taxon>
        <taxon>Fungi</taxon>
        <taxon>Dikarya</taxon>
        <taxon>Basidiomycota</taxon>
        <taxon>Agaricomycotina</taxon>
        <taxon>Agaricomycetes</taxon>
        <taxon>Agaricomycetidae</taxon>
        <taxon>Agaricales</taxon>
        <taxon>Marasmiineae</taxon>
        <taxon>Mycenaceae</taxon>
        <taxon>Mycena</taxon>
    </lineage>
</organism>
<accession>A0AAD6YHC2</accession>
<evidence type="ECO:0000313" key="2">
    <source>
        <dbReference type="Proteomes" id="UP001219525"/>
    </source>
</evidence>
<reference evidence="1" key="1">
    <citation type="submission" date="2023-03" db="EMBL/GenBank/DDBJ databases">
        <title>Massive genome expansion in bonnet fungi (Mycena s.s.) driven by repeated elements and novel gene families across ecological guilds.</title>
        <authorList>
            <consortium name="Lawrence Berkeley National Laboratory"/>
            <person name="Harder C.B."/>
            <person name="Miyauchi S."/>
            <person name="Viragh M."/>
            <person name="Kuo A."/>
            <person name="Thoen E."/>
            <person name="Andreopoulos B."/>
            <person name="Lu D."/>
            <person name="Skrede I."/>
            <person name="Drula E."/>
            <person name="Henrissat B."/>
            <person name="Morin E."/>
            <person name="Kohler A."/>
            <person name="Barry K."/>
            <person name="LaButti K."/>
            <person name="Morin E."/>
            <person name="Salamov A."/>
            <person name="Lipzen A."/>
            <person name="Mereny Z."/>
            <person name="Hegedus B."/>
            <person name="Baldrian P."/>
            <person name="Stursova M."/>
            <person name="Weitz H."/>
            <person name="Taylor A."/>
            <person name="Grigoriev I.V."/>
            <person name="Nagy L.G."/>
            <person name="Martin F."/>
            <person name="Kauserud H."/>
        </authorList>
    </citation>
    <scope>NUCLEOTIDE SEQUENCE</scope>
    <source>
        <strain evidence="1">9144</strain>
    </source>
</reference>
<gene>
    <name evidence="1" type="ORF">GGX14DRAFT_565858</name>
</gene>
<dbReference type="Proteomes" id="UP001219525">
    <property type="component" value="Unassembled WGS sequence"/>
</dbReference>